<keyword evidence="3" id="KW-1185">Reference proteome</keyword>
<proteinExistence type="predicted"/>
<organism evidence="2 3">
    <name type="scientific">Allokutzneria oryzae</name>
    <dbReference type="NCBI Taxonomy" id="1378989"/>
    <lineage>
        <taxon>Bacteria</taxon>
        <taxon>Bacillati</taxon>
        <taxon>Actinomycetota</taxon>
        <taxon>Actinomycetes</taxon>
        <taxon>Pseudonocardiales</taxon>
        <taxon>Pseudonocardiaceae</taxon>
        <taxon>Allokutzneria</taxon>
    </lineage>
</organism>
<keyword evidence="1" id="KW-0732">Signal</keyword>
<evidence type="ECO:0000313" key="3">
    <source>
        <dbReference type="Proteomes" id="UP001589693"/>
    </source>
</evidence>
<gene>
    <name evidence="2" type="ORF">ACFFQA_34280</name>
</gene>
<dbReference type="EMBL" id="JBHLZU010000032">
    <property type="protein sequence ID" value="MFB9909034.1"/>
    <property type="molecule type" value="Genomic_DNA"/>
</dbReference>
<comment type="caution">
    <text evidence="2">The sequence shown here is derived from an EMBL/GenBank/DDBJ whole genome shotgun (WGS) entry which is preliminary data.</text>
</comment>
<evidence type="ECO:0000256" key="1">
    <source>
        <dbReference type="SAM" id="SignalP"/>
    </source>
</evidence>
<dbReference type="RefSeq" id="WP_377861341.1">
    <property type="nucleotide sequence ID" value="NZ_JBHLZU010000032.1"/>
</dbReference>
<name>A0ABV6A9U8_9PSEU</name>
<dbReference type="Proteomes" id="UP001589693">
    <property type="component" value="Unassembled WGS sequence"/>
</dbReference>
<reference evidence="2 3" key="1">
    <citation type="submission" date="2024-09" db="EMBL/GenBank/DDBJ databases">
        <authorList>
            <person name="Sun Q."/>
            <person name="Mori K."/>
        </authorList>
    </citation>
    <scope>NUCLEOTIDE SEQUENCE [LARGE SCALE GENOMIC DNA]</scope>
    <source>
        <strain evidence="2 3">TBRC 7907</strain>
    </source>
</reference>
<accession>A0ABV6A9U8</accession>
<protein>
    <recommendedName>
        <fullName evidence="4">Metalloprotease</fullName>
    </recommendedName>
</protein>
<evidence type="ECO:0008006" key="4">
    <source>
        <dbReference type="Google" id="ProtNLM"/>
    </source>
</evidence>
<evidence type="ECO:0000313" key="2">
    <source>
        <dbReference type="EMBL" id="MFB9909034.1"/>
    </source>
</evidence>
<feature type="signal peptide" evidence="1">
    <location>
        <begin position="1"/>
        <end position="30"/>
    </location>
</feature>
<sequence>MYRASSWRVAAGGSAILLAAAVLGVVPAHGAEPASTCVKGGAKFSAPPAPTQPNRYYMARHISVTVLGNSGGGLGELAKGTTGTDGQYRICFAASRLNRLIVRLATENDVWATLDKDNNPYGLTASLSDVPAAAEVDFGVLAPTGGDDPAWHAFDTLNNLFPVVKAATGCWTANDAQGACRKILMKWWPGSTEPTEYRFAENTVYLSDKSPDSQHIVLHEAGHSLMWKLFDHTWWPDDNCAGHQAHRKLTRRCAWTEGFADAVAGHIKGDNAYVDENGGTVDLVNHEPHDPGKPLMVNGPDRNWNDGDDTQGRVAGSLLEWWAYPGSGGLKGTVTHLDGSNNPRHDNAGPANFEEYYGRADMLNKNPDAKSIFSDNTITY</sequence>
<feature type="chain" id="PRO_5045887329" description="Metalloprotease" evidence="1">
    <location>
        <begin position="31"/>
        <end position="380"/>
    </location>
</feature>